<feature type="domain" description="(+)RNA virus helicase C-terminal" evidence="1">
    <location>
        <begin position="26"/>
        <end position="223"/>
    </location>
</feature>
<dbReference type="Pfam" id="PF01443">
    <property type="entry name" value="Viral_helicase1"/>
    <property type="match status" value="1"/>
</dbReference>
<organism evidence="2">
    <name type="scientific">Asparagus virus 3</name>
    <dbReference type="NCBI Taxonomy" id="445435"/>
    <lineage>
        <taxon>Viruses</taxon>
        <taxon>Riboviria</taxon>
        <taxon>Orthornavirae</taxon>
        <taxon>Kitrinoviricota</taxon>
        <taxon>Alsuviricetes</taxon>
        <taxon>Tymovirales</taxon>
        <taxon>Alphaflexiviridae</taxon>
        <taxon>Potexvirus</taxon>
        <taxon>Potexvirus triasparagi</taxon>
    </lineage>
</organism>
<protein>
    <submittedName>
        <fullName evidence="2">TGB1</fullName>
    </submittedName>
</protein>
<evidence type="ECO:0000313" key="2">
    <source>
        <dbReference type="EMBL" id="AIL23156.1"/>
    </source>
</evidence>
<sequence>MEVNYIVELLDFLGFSRSTRPFSLPLVVHGVAGSGKTHLLRKVSLHFPHLTHSSFTPQIIDPDSGRKQKLVTSEPTDLLDEYLGGPNPTVSLLKVCDPLQYDCPDPEVPHYVSLVTRRFCPRTANLLNTLFGCHITSLVSADCDIQIHDPYVDDPSGTVVTFTSDIHTLLTSHGCTPTPVSELWGVNLRVVSCYLQSLEDALCHHRAPLFLTLTRHTAELHIFLFDARTDLADELRKRLQDFGHRSP</sequence>
<name>A0A077CWF5_9VIRU</name>
<dbReference type="GO" id="GO:0005524">
    <property type="term" value="F:ATP binding"/>
    <property type="evidence" value="ECO:0007669"/>
    <property type="project" value="InterPro"/>
</dbReference>
<accession>A0A077CWF5</accession>
<dbReference type="EMBL" id="KJ544560">
    <property type="protein sequence ID" value="AIL23156.1"/>
    <property type="molecule type" value="Genomic_RNA"/>
</dbReference>
<proteinExistence type="predicted"/>
<reference evidence="2" key="1">
    <citation type="journal article" date="2014" name="PLoS ONE">
        <title>The global trade in fresh produce and the vagility of plant viruses: a case study in garlic.</title>
        <authorList>
            <person name="Wylie S.J."/>
            <person name="Li H."/>
            <person name="Saqib M."/>
            <person name="Jones M.G."/>
        </authorList>
    </citation>
    <scope>NUCLEOTIDE SEQUENCE</scope>
    <source>
        <strain evidence="2">SW12</strain>
    </source>
</reference>
<evidence type="ECO:0000259" key="1">
    <source>
        <dbReference type="Pfam" id="PF01443"/>
    </source>
</evidence>
<dbReference type="InterPro" id="IPR027351">
    <property type="entry name" value="(+)RNA_virus_helicase_core_dom"/>
</dbReference>